<name>A0A2Z4LPJ2_9FLAO</name>
<keyword evidence="2" id="KW-1185">Reference proteome</keyword>
<sequence>MRCRKFFQYIRRLFRRYIALRVGEHLIGDHELLYRCRLQQGRIEGHVEMPFGMSDTVRRRLMDAHGVGKRSPKKIVVSGCHVFDDLCKTRLFIVIELTNVRQMSFWGNHSLVWPNGPVGHHRNKMVILKEHPFHAL</sequence>
<evidence type="ECO:0000313" key="1">
    <source>
        <dbReference type="EMBL" id="AWX43693.1"/>
    </source>
</evidence>
<evidence type="ECO:0000313" key="2">
    <source>
        <dbReference type="Proteomes" id="UP000248536"/>
    </source>
</evidence>
<dbReference type="AlphaFoldDB" id="A0A2Z4LPJ2"/>
<dbReference type="Proteomes" id="UP000248536">
    <property type="component" value="Chromosome"/>
</dbReference>
<dbReference type="EMBL" id="CP030104">
    <property type="protein sequence ID" value="AWX43693.1"/>
    <property type="molecule type" value="Genomic_DNA"/>
</dbReference>
<gene>
    <name evidence="1" type="ORF">HME9304_00684</name>
</gene>
<organism evidence="1 2">
    <name type="scientific">Flagellimonas maritima</name>
    <dbReference type="NCBI Taxonomy" id="1383885"/>
    <lineage>
        <taxon>Bacteria</taxon>
        <taxon>Pseudomonadati</taxon>
        <taxon>Bacteroidota</taxon>
        <taxon>Flavobacteriia</taxon>
        <taxon>Flavobacteriales</taxon>
        <taxon>Flavobacteriaceae</taxon>
        <taxon>Flagellimonas</taxon>
    </lineage>
</organism>
<accession>A0A2Z4LPJ2</accession>
<dbReference type="KEGG" id="spon:HME9304_00684"/>
<reference evidence="1 2" key="1">
    <citation type="submission" date="2018-06" db="EMBL/GenBank/DDBJ databases">
        <title>Spongiibacterium sp. HME9304 Genome sequencing and assembly.</title>
        <authorList>
            <person name="Kang H."/>
            <person name="Kim H."/>
            <person name="Joh K."/>
        </authorList>
    </citation>
    <scope>NUCLEOTIDE SEQUENCE [LARGE SCALE GENOMIC DNA]</scope>
    <source>
        <strain evidence="1 2">HME9304</strain>
    </source>
</reference>
<protein>
    <submittedName>
        <fullName evidence="1">Uncharacterized protein</fullName>
    </submittedName>
</protein>
<proteinExistence type="predicted"/>